<keyword evidence="2" id="KW-1185">Reference proteome</keyword>
<name>A0A1H0DL18_9HYPH</name>
<dbReference type="AlphaFoldDB" id="A0A1H0DL18"/>
<accession>A0A1H0DL18</accession>
<evidence type="ECO:0000313" key="2">
    <source>
        <dbReference type="Proteomes" id="UP000198704"/>
    </source>
</evidence>
<protein>
    <submittedName>
        <fullName evidence="1">Uncharacterized protein</fullName>
    </submittedName>
</protein>
<organism evidence="1 2">
    <name type="scientific">Methylobacterium phyllostachyos</name>
    <dbReference type="NCBI Taxonomy" id="582672"/>
    <lineage>
        <taxon>Bacteria</taxon>
        <taxon>Pseudomonadati</taxon>
        <taxon>Pseudomonadota</taxon>
        <taxon>Alphaproteobacteria</taxon>
        <taxon>Hyphomicrobiales</taxon>
        <taxon>Methylobacteriaceae</taxon>
        <taxon>Methylobacterium</taxon>
    </lineage>
</organism>
<reference evidence="2" key="1">
    <citation type="submission" date="2016-10" db="EMBL/GenBank/DDBJ databases">
        <authorList>
            <person name="Varghese N."/>
            <person name="Submissions S."/>
        </authorList>
    </citation>
    <scope>NUCLEOTIDE SEQUENCE [LARGE SCALE GENOMIC DNA]</scope>
    <source>
        <strain evidence="2">BL47</strain>
    </source>
</reference>
<sequence length="69" mass="8026">MTDRKQRLQELAIMLGVSEEELRGRAKPGNRHRRFLQAAEMSEAFAQVQDPTTRQQCISYVQALRPVQR</sequence>
<dbReference type="RefSeq" id="WP_143012276.1">
    <property type="nucleotide sequence ID" value="NZ_FNHS01000010.1"/>
</dbReference>
<dbReference type="EMBL" id="FNHS01000010">
    <property type="protein sequence ID" value="SDN70758.1"/>
    <property type="molecule type" value="Genomic_DNA"/>
</dbReference>
<proteinExistence type="predicted"/>
<gene>
    <name evidence="1" type="ORF">SAMN05216360_110206</name>
</gene>
<dbReference type="Proteomes" id="UP000198704">
    <property type="component" value="Unassembled WGS sequence"/>
</dbReference>
<evidence type="ECO:0000313" key="1">
    <source>
        <dbReference type="EMBL" id="SDN70758.1"/>
    </source>
</evidence>